<evidence type="ECO:0000259" key="5">
    <source>
        <dbReference type="Pfam" id="PF00149"/>
    </source>
</evidence>
<comment type="similarity">
    <text evidence="4">Belongs to the cyclic nucleotide phosphodiesterase class-III family.</text>
</comment>
<evidence type="ECO:0000256" key="3">
    <source>
        <dbReference type="ARBA" id="ARBA00023004"/>
    </source>
</evidence>
<comment type="caution">
    <text evidence="6">The sequence shown here is derived from an EMBL/GenBank/DDBJ whole genome shotgun (WGS) entry which is preliminary data.</text>
</comment>
<organism evidence="6 7">
    <name type="scientific">Nocardiopsis kunsanensis</name>
    <dbReference type="NCBI Taxonomy" id="141693"/>
    <lineage>
        <taxon>Bacteria</taxon>
        <taxon>Bacillati</taxon>
        <taxon>Actinomycetota</taxon>
        <taxon>Actinomycetes</taxon>
        <taxon>Streptosporangiales</taxon>
        <taxon>Nocardiopsidaceae</taxon>
        <taxon>Nocardiopsis</taxon>
    </lineage>
</organism>
<keyword evidence="2" id="KW-0378">Hydrolase</keyword>
<gene>
    <name evidence="6" type="primary">cpdA</name>
    <name evidence="6" type="ORF">GCM10007147_10850</name>
</gene>
<evidence type="ECO:0000313" key="6">
    <source>
        <dbReference type="EMBL" id="GHD19705.1"/>
    </source>
</evidence>
<dbReference type="InterPro" id="IPR004843">
    <property type="entry name" value="Calcineurin-like_PHP"/>
</dbReference>
<evidence type="ECO:0000256" key="2">
    <source>
        <dbReference type="ARBA" id="ARBA00022801"/>
    </source>
</evidence>
<dbReference type="Gene3D" id="3.60.21.10">
    <property type="match status" value="1"/>
</dbReference>
<keyword evidence="7" id="KW-1185">Reference proteome</keyword>
<accession>A0A918XA13</accession>
<feature type="domain" description="Calcineurin-like phosphoesterase" evidence="5">
    <location>
        <begin position="5"/>
        <end position="189"/>
    </location>
</feature>
<dbReference type="Pfam" id="PF00149">
    <property type="entry name" value="Metallophos"/>
    <property type="match status" value="1"/>
</dbReference>
<dbReference type="AlphaFoldDB" id="A0A918XA13"/>
<name>A0A918XA13_9ACTN</name>
<sequence>MTLLLAHISDLHLDQGPRATERATRTLNHLTHLSRRPDALLITGDLAHTPTPARYRQAADLLDLPFPVLTCPGTHDDRAALSRYLLHQPPTTGPLNQLHHINGTAILVCDSTTPGRDGGHLQPTTLMWINQTLQELDHNTPALLAFHHPPIRLHHPLADHLRLDNTQDLAGLLGAHPRVAAILVGHTHTGGATTFAGRPLLLAPALIRSAPMPWDSEHTAATDQPPAVAFHLLDDQHRLTTHFRALA</sequence>
<keyword evidence="3" id="KW-0408">Iron</keyword>
<evidence type="ECO:0000313" key="7">
    <source>
        <dbReference type="Proteomes" id="UP000654947"/>
    </source>
</evidence>
<dbReference type="InterPro" id="IPR050884">
    <property type="entry name" value="CNP_phosphodiesterase-III"/>
</dbReference>
<dbReference type="GO" id="GO:0046872">
    <property type="term" value="F:metal ion binding"/>
    <property type="evidence" value="ECO:0007669"/>
    <property type="project" value="UniProtKB-KW"/>
</dbReference>
<proteinExistence type="inferred from homology"/>
<keyword evidence="1" id="KW-0479">Metal-binding</keyword>
<dbReference type="RefSeq" id="WP_017575710.1">
    <property type="nucleotide sequence ID" value="NZ_BMXL01000004.1"/>
</dbReference>
<dbReference type="SUPFAM" id="SSF56300">
    <property type="entry name" value="Metallo-dependent phosphatases"/>
    <property type="match status" value="1"/>
</dbReference>
<dbReference type="InterPro" id="IPR029052">
    <property type="entry name" value="Metallo-depent_PP-like"/>
</dbReference>
<dbReference type="PANTHER" id="PTHR42988:SF2">
    <property type="entry name" value="CYCLIC NUCLEOTIDE PHOSPHODIESTERASE CBUA0032-RELATED"/>
    <property type="match status" value="1"/>
</dbReference>
<dbReference type="PANTHER" id="PTHR42988">
    <property type="entry name" value="PHOSPHOHYDROLASE"/>
    <property type="match status" value="1"/>
</dbReference>
<dbReference type="GO" id="GO:0016787">
    <property type="term" value="F:hydrolase activity"/>
    <property type="evidence" value="ECO:0007669"/>
    <property type="project" value="UniProtKB-KW"/>
</dbReference>
<protein>
    <submittedName>
        <fullName evidence="6">3',5'-cyclic adenosine monophosphate phosphodiesterase CpdA</fullName>
    </submittedName>
</protein>
<dbReference type="EMBL" id="BMXL01000004">
    <property type="protein sequence ID" value="GHD19705.1"/>
    <property type="molecule type" value="Genomic_DNA"/>
</dbReference>
<reference evidence="6 7" key="1">
    <citation type="journal article" date="2014" name="Int. J. Syst. Evol. Microbiol.">
        <title>Complete genome sequence of Corynebacterium casei LMG S-19264T (=DSM 44701T), isolated from a smear-ripened cheese.</title>
        <authorList>
            <consortium name="US DOE Joint Genome Institute (JGI-PGF)"/>
            <person name="Walter F."/>
            <person name="Albersmeier A."/>
            <person name="Kalinowski J."/>
            <person name="Ruckert C."/>
        </authorList>
    </citation>
    <scope>NUCLEOTIDE SEQUENCE [LARGE SCALE GENOMIC DNA]</scope>
    <source>
        <strain evidence="6 7">KCTC 19473</strain>
    </source>
</reference>
<evidence type="ECO:0000256" key="4">
    <source>
        <dbReference type="ARBA" id="ARBA00025742"/>
    </source>
</evidence>
<dbReference type="Proteomes" id="UP000654947">
    <property type="component" value="Unassembled WGS sequence"/>
</dbReference>
<evidence type="ECO:0000256" key="1">
    <source>
        <dbReference type="ARBA" id="ARBA00022723"/>
    </source>
</evidence>